<keyword evidence="4" id="KW-1185">Reference proteome</keyword>
<sequence length="607" mass="63175">MRLYHVLLATAAALVASNNGFAVAKECELVPQETEVPSVTTPTGSFPNDASSGSIPESPVTQDSNTGSAPTSVDASQNKDDSTDPPSSDDPTQQTDVASSAETDPTQQTDVASSAETDPTKQTDVAVASSAETDPTKQTDVAGEADKDTPLTFTEVPKTTTAAPTVASASGSGSAPAITTNSTSTATTTGENSKLCAKPRVQITEIDVGAAVEANEDEAALKLVAIAAIPSGGSRVAFQSGDSIIVRELDANDKVVASSPAVKVPLHDFADLYADEKGFVILGTRDAEGGGTLNCGNPSNLCGSAPSPAVPCYDMYMVRYDGSKETWATKLTSSSASLPPYSTGKTGPDVYMIWWYAHHGRIAYDGKNWAAYFGAAISTSEGGCINIHQGDRMKVVDPTGAITADEDSFDWGCSHSAYERITYDSRTSNYATICKTDSNNRIMPPKNWDATIYPVDLAAANLGDIVPDTAASSNKYWATVSNGNGDNAKVHLIHFAQNAAASDDITLGGTDANERAPHLASIGKGGMLAMWEGSSSGGDFAEGGDRTIYAQVLDSSNGKSISEKVTVDKSVVGNRYQALKSYPDGSVAYLSKGTTGTSLQVVRFFGC</sequence>
<dbReference type="OrthoDB" id="70967at2759"/>
<accession>A0A225VHV4</accession>
<feature type="compositionally biased region" description="Low complexity" evidence="1">
    <location>
        <begin position="159"/>
        <end position="189"/>
    </location>
</feature>
<feature type="chain" id="PRO_5013370697" evidence="2">
    <location>
        <begin position="25"/>
        <end position="607"/>
    </location>
</feature>
<comment type="caution">
    <text evidence="3">The sequence shown here is derived from an EMBL/GenBank/DDBJ whole genome shotgun (WGS) entry which is preliminary data.</text>
</comment>
<dbReference type="EMBL" id="NBNE01004579">
    <property type="protein sequence ID" value="OWZ05161.1"/>
    <property type="molecule type" value="Genomic_DNA"/>
</dbReference>
<organism evidence="3 4">
    <name type="scientific">Phytophthora megakarya</name>
    <dbReference type="NCBI Taxonomy" id="4795"/>
    <lineage>
        <taxon>Eukaryota</taxon>
        <taxon>Sar</taxon>
        <taxon>Stramenopiles</taxon>
        <taxon>Oomycota</taxon>
        <taxon>Peronosporomycetes</taxon>
        <taxon>Peronosporales</taxon>
        <taxon>Peronosporaceae</taxon>
        <taxon>Phytophthora</taxon>
    </lineage>
</organism>
<evidence type="ECO:0000256" key="2">
    <source>
        <dbReference type="SAM" id="SignalP"/>
    </source>
</evidence>
<reference evidence="4" key="1">
    <citation type="submission" date="2017-03" db="EMBL/GenBank/DDBJ databases">
        <title>Phytopthora megakarya and P. palmivora, two closely related causual agents of cacao black pod achieved similar genome size and gene model numbers by different mechanisms.</title>
        <authorList>
            <person name="Ali S."/>
            <person name="Shao J."/>
            <person name="Larry D.J."/>
            <person name="Kronmiller B."/>
            <person name="Shen D."/>
            <person name="Strem M.D."/>
            <person name="Melnick R.L."/>
            <person name="Guiltinan M.J."/>
            <person name="Tyler B.M."/>
            <person name="Meinhardt L.W."/>
            <person name="Bailey B.A."/>
        </authorList>
    </citation>
    <scope>NUCLEOTIDE SEQUENCE [LARGE SCALE GENOMIC DNA]</scope>
    <source>
        <strain evidence="4">zdho120</strain>
    </source>
</reference>
<dbReference type="Proteomes" id="UP000198211">
    <property type="component" value="Unassembled WGS sequence"/>
</dbReference>
<feature type="compositionally biased region" description="Polar residues" evidence="1">
    <location>
        <begin position="35"/>
        <end position="76"/>
    </location>
</feature>
<evidence type="ECO:0000313" key="3">
    <source>
        <dbReference type="EMBL" id="OWZ05161.1"/>
    </source>
</evidence>
<keyword evidence="2" id="KW-0732">Signal</keyword>
<name>A0A225VHV4_9STRA</name>
<gene>
    <name evidence="3" type="ORF">PHMEG_00022798</name>
</gene>
<feature type="compositionally biased region" description="Polar residues" evidence="1">
    <location>
        <begin position="97"/>
        <end position="123"/>
    </location>
</feature>
<feature type="compositionally biased region" description="Low complexity" evidence="1">
    <location>
        <begin position="84"/>
        <end position="96"/>
    </location>
</feature>
<feature type="region of interest" description="Disordered" evidence="1">
    <location>
        <begin position="34"/>
        <end position="193"/>
    </location>
</feature>
<feature type="compositionally biased region" description="Polar residues" evidence="1">
    <location>
        <begin position="130"/>
        <end position="139"/>
    </location>
</feature>
<protein>
    <submittedName>
        <fullName evidence="3">GPI-anchored protein</fullName>
    </submittedName>
</protein>
<evidence type="ECO:0000313" key="4">
    <source>
        <dbReference type="Proteomes" id="UP000198211"/>
    </source>
</evidence>
<proteinExistence type="predicted"/>
<dbReference type="AlphaFoldDB" id="A0A225VHV4"/>
<feature type="signal peptide" evidence="2">
    <location>
        <begin position="1"/>
        <end position="24"/>
    </location>
</feature>
<evidence type="ECO:0000256" key="1">
    <source>
        <dbReference type="SAM" id="MobiDB-lite"/>
    </source>
</evidence>